<dbReference type="PANTHER" id="PTHR12209">
    <property type="entry name" value="NON-SPECIFIC SERINE/THREONINE PROTEIN KINASE"/>
    <property type="match status" value="1"/>
</dbReference>
<comment type="caution">
    <text evidence="8">The sequence shown here is derived from an EMBL/GenBank/DDBJ whole genome shotgun (WGS) entry which is preliminary data.</text>
</comment>
<evidence type="ECO:0000256" key="5">
    <source>
        <dbReference type="ARBA" id="ARBA00022840"/>
    </source>
</evidence>
<name>A0A9N9NN55_9GLOM</name>
<dbReference type="PANTHER" id="PTHR12209:SF0">
    <property type="entry name" value="EKC_KEOPS COMPLEX SUBUNIT TP53RK"/>
    <property type="match status" value="1"/>
</dbReference>
<comment type="catalytic activity">
    <reaction evidence="6">
        <text>L-threonyl-[protein] + ATP = O-phospho-L-threonyl-[protein] + ADP + H(+)</text>
        <dbReference type="Rhea" id="RHEA:46608"/>
        <dbReference type="Rhea" id="RHEA-COMP:11060"/>
        <dbReference type="Rhea" id="RHEA-COMP:11605"/>
        <dbReference type="ChEBI" id="CHEBI:15378"/>
        <dbReference type="ChEBI" id="CHEBI:30013"/>
        <dbReference type="ChEBI" id="CHEBI:30616"/>
        <dbReference type="ChEBI" id="CHEBI:61977"/>
        <dbReference type="ChEBI" id="CHEBI:456216"/>
        <dbReference type="EC" id="2.7.11.1"/>
    </reaction>
</comment>
<evidence type="ECO:0000256" key="6">
    <source>
        <dbReference type="ARBA" id="ARBA00047899"/>
    </source>
</evidence>
<dbReference type="Gene3D" id="3.30.200.20">
    <property type="entry name" value="Phosphorylase Kinase, domain 1"/>
    <property type="match status" value="2"/>
</dbReference>
<keyword evidence="2" id="KW-0808">Transferase</keyword>
<dbReference type="OrthoDB" id="3399at2759"/>
<dbReference type="GO" id="GO:0004674">
    <property type="term" value="F:protein serine/threonine kinase activity"/>
    <property type="evidence" value="ECO:0007669"/>
    <property type="project" value="UniProtKB-EC"/>
</dbReference>
<accession>A0A9N9NN55</accession>
<keyword evidence="5" id="KW-0067">ATP-binding</keyword>
<keyword evidence="9" id="KW-1185">Reference proteome</keyword>
<comment type="catalytic activity">
    <reaction evidence="7">
        <text>L-seryl-[protein] + ATP = O-phospho-L-seryl-[protein] + ADP + H(+)</text>
        <dbReference type="Rhea" id="RHEA:17989"/>
        <dbReference type="Rhea" id="RHEA-COMP:9863"/>
        <dbReference type="Rhea" id="RHEA-COMP:11604"/>
        <dbReference type="ChEBI" id="CHEBI:15378"/>
        <dbReference type="ChEBI" id="CHEBI:29999"/>
        <dbReference type="ChEBI" id="CHEBI:30616"/>
        <dbReference type="ChEBI" id="CHEBI:83421"/>
        <dbReference type="ChEBI" id="CHEBI:456216"/>
        <dbReference type="EC" id="2.7.11.1"/>
    </reaction>
</comment>
<proteinExistence type="predicted"/>
<protein>
    <recommendedName>
        <fullName evidence="1">non-specific serine/threonine protein kinase</fullName>
        <ecNumber evidence="1">2.7.11.1</ecNumber>
    </recommendedName>
</protein>
<evidence type="ECO:0000256" key="2">
    <source>
        <dbReference type="ARBA" id="ARBA00022679"/>
    </source>
</evidence>
<dbReference type="GO" id="GO:0005524">
    <property type="term" value="F:ATP binding"/>
    <property type="evidence" value="ECO:0007669"/>
    <property type="project" value="UniProtKB-KW"/>
</dbReference>
<dbReference type="GO" id="GO:0005634">
    <property type="term" value="C:nucleus"/>
    <property type="evidence" value="ECO:0007669"/>
    <property type="project" value="TreeGrafter"/>
</dbReference>
<feature type="non-terminal residue" evidence="8">
    <location>
        <position position="124"/>
    </location>
</feature>
<sequence>MIENASLIKQGAEARVYTAPFLTRKAIVKERFRKTYRHPALDKKLTARRVTQVQIFSQPPDSTIFILFASTNSLFVYSDEFLFFYMEKEARSLFKCHKSGVDTPILYFVDVENSTIYMEFVEGK</sequence>
<evidence type="ECO:0000256" key="1">
    <source>
        <dbReference type="ARBA" id="ARBA00012513"/>
    </source>
</evidence>
<evidence type="ECO:0000256" key="7">
    <source>
        <dbReference type="ARBA" id="ARBA00048679"/>
    </source>
</evidence>
<evidence type="ECO:0000313" key="8">
    <source>
        <dbReference type="EMBL" id="CAG8753732.1"/>
    </source>
</evidence>
<dbReference type="GO" id="GO:0005829">
    <property type="term" value="C:cytosol"/>
    <property type="evidence" value="ECO:0007669"/>
    <property type="project" value="TreeGrafter"/>
</dbReference>
<keyword evidence="3" id="KW-0547">Nucleotide-binding</keyword>
<keyword evidence="4" id="KW-0418">Kinase</keyword>
<dbReference type="AlphaFoldDB" id="A0A9N9NN55"/>
<evidence type="ECO:0000256" key="4">
    <source>
        <dbReference type="ARBA" id="ARBA00022777"/>
    </source>
</evidence>
<evidence type="ECO:0000256" key="3">
    <source>
        <dbReference type="ARBA" id="ARBA00022741"/>
    </source>
</evidence>
<dbReference type="GO" id="GO:0000408">
    <property type="term" value="C:EKC/KEOPS complex"/>
    <property type="evidence" value="ECO:0007669"/>
    <property type="project" value="TreeGrafter"/>
</dbReference>
<reference evidence="8" key="1">
    <citation type="submission" date="2021-06" db="EMBL/GenBank/DDBJ databases">
        <authorList>
            <person name="Kallberg Y."/>
            <person name="Tangrot J."/>
            <person name="Rosling A."/>
        </authorList>
    </citation>
    <scope>NUCLEOTIDE SEQUENCE</scope>
    <source>
        <strain evidence="8">CL551</strain>
    </source>
</reference>
<dbReference type="EC" id="2.7.11.1" evidence="1"/>
<dbReference type="GO" id="GO:0070525">
    <property type="term" value="P:tRNA threonylcarbamoyladenosine metabolic process"/>
    <property type="evidence" value="ECO:0007669"/>
    <property type="project" value="TreeGrafter"/>
</dbReference>
<dbReference type="Proteomes" id="UP000789342">
    <property type="component" value="Unassembled WGS sequence"/>
</dbReference>
<organism evidence="8 9">
    <name type="scientific">Acaulospora morrowiae</name>
    <dbReference type="NCBI Taxonomy" id="94023"/>
    <lineage>
        <taxon>Eukaryota</taxon>
        <taxon>Fungi</taxon>
        <taxon>Fungi incertae sedis</taxon>
        <taxon>Mucoromycota</taxon>
        <taxon>Glomeromycotina</taxon>
        <taxon>Glomeromycetes</taxon>
        <taxon>Diversisporales</taxon>
        <taxon>Acaulosporaceae</taxon>
        <taxon>Acaulospora</taxon>
    </lineage>
</organism>
<gene>
    <name evidence="8" type="ORF">AMORRO_LOCUS15470</name>
</gene>
<dbReference type="EMBL" id="CAJVPV010036755">
    <property type="protein sequence ID" value="CAG8753732.1"/>
    <property type="molecule type" value="Genomic_DNA"/>
</dbReference>
<evidence type="ECO:0000313" key="9">
    <source>
        <dbReference type="Proteomes" id="UP000789342"/>
    </source>
</evidence>